<evidence type="ECO:0000259" key="4">
    <source>
        <dbReference type="Pfam" id="PF25917"/>
    </source>
</evidence>
<dbReference type="Pfam" id="PF25917">
    <property type="entry name" value="BSH_RND"/>
    <property type="match status" value="1"/>
</dbReference>
<dbReference type="GO" id="GO:0046677">
    <property type="term" value="P:response to antibiotic"/>
    <property type="evidence" value="ECO:0007669"/>
    <property type="project" value="TreeGrafter"/>
</dbReference>
<dbReference type="AlphaFoldDB" id="A0A7Z0MMN3"/>
<feature type="domain" description="Multidrug resistance protein MdtA-like barrel-sandwich hybrid" evidence="4">
    <location>
        <begin position="11"/>
        <end position="150"/>
    </location>
</feature>
<comment type="subcellular location">
    <subcellularLocation>
        <location evidence="1">Cell inner membrane</location>
        <topology evidence="1">Lipid-anchor</topology>
    </subcellularLocation>
</comment>
<proteinExistence type="inferred from homology"/>
<dbReference type="EMBL" id="JACCHS010000006">
    <property type="protein sequence ID" value="NYT46466.1"/>
    <property type="molecule type" value="Genomic_DNA"/>
</dbReference>
<feature type="domain" description="Multidrug resistance protein MdtA-like beta-barrel" evidence="5">
    <location>
        <begin position="157"/>
        <end position="230"/>
    </location>
</feature>
<accession>A0A7Z0MMN3</accession>
<evidence type="ECO:0000259" key="5">
    <source>
        <dbReference type="Pfam" id="PF25944"/>
    </source>
</evidence>
<evidence type="ECO:0000256" key="1">
    <source>
        <dbReference type="ARBA" id="ARBA00004519"/>
    </source>
</evidence>
<dbReference type="GO" id="GO:0030313">
    <property type="term" value="C:cell envelope"/>
    <property type="evidence" value="ECO:0007669"/>
    <property type="project" value="UniProtKB-SubCell"/>
</dbReference>
<evidence type="ECO:0000313" key="6">
    <source>
        <dbReference type="EMBL" id="NYT46466.1"/>
    </source>
</evidence>
<sequence>MQFSGTVQGNRKVAIKPQVSGYIEQRHFIEGSQVKAGDLLYQIDPRPFQAQLHAAQAQLKKDQASLSFWNTEVKRYQQLIKKGFVSRVKLDSAITRQKEYAATADKDNADIEQAQLNLGYSRITAPFDGWVQETKVYKGAVVTAQQTELTTLTSLNPVYVDFNISRRDAFTIQELSTKGLGPKKRSDITGTLLLPDGSVYSKQGQVDYSSANFNPDTDTMPARAVFPNQSMDKKHFYGLGLKLIPGQYVLLNLTVGHRPDAL</sequence>
<protein>
    <submittedName>
        <fullName evidence="6">Efflux RND transporter periplasmic adaptor subunit</fullName>
    </submittedName>
</protein>
<evidence type="ECO:0000313" key="7">
    <source>
        <dbReference type="Proteomes" id="UP000537890"/>
    </source>
</evidence>
<dbReference type="InterPro" id="IPR058624">
    <property type="entry name" value="MdtA-like_HH"/>
</dbReference>
<dbReference type="InterPro" id="IPR006143">
    <property type="entry name" value="RND_pump_MFP"/>
</dbReference>
<dbReference type="InterPro" id="IPR058626">
    <property type="entry name" value="MdtA-like_b-barrel"/>
</dbReference>
<feature type="domain" description="Multidrug resistance protein MdtA-like alpha-helical hairpin" evidence="3">
    <location>
        <begin position="52"/>
        <end position="121"/>
    </location>
</feature>
<dbReference type="PANTHER" id="PTHR30158">
    <property type="entry name" value="ACRA/E-RELATED COMPONENT OF DRUG EFFLUX TRANSPORTER"/>
    <property type="match status" value="1"/>
</dbReference>
<reference evidence="6 7" key="1">
    <citation type="submission" date="2020-05" db="EMBL/GenBank/DDBJ databases">
        <title>Horizontal transmission and recombination maintain forever young bacterial symbiont genomes.</title>
        <authorList>
            <person name="Russell S.L."/>
            <person name="Pepper-Tunick E."/>
            <person name="Svedberg J."/>
            <person name="Byrne A."/>
            <person name="Ruelas Castillo J."/>
            <person name="Vollmers C."/>
            <person name="Beinart R.A."/>
            <person name="Corbett-Detig R."/>
        </authorList>
    </citation>
    <scope>NUCLEOTIDE SEQUENCE [LARGE SCALE GENOMIC DNA]</scope>
    <source>
        <strain evidence="6">4727-3</strain>
    </source>
</reference>
<evidence type="ECO:0000256" key="2">
    <source>
        <dbReference type="ARBA" id="ARBA00009477"/>
    </source>
</evidence>
<dbReference type="GO" id="GO:0022857">
    <property type="term" value="F:transmembrane transporter activity"/>
    <property type="evidence" value="ECO:0007669"/>
    <property type="project" value="InterPro"/>
</dbReference>
<organism evidence="6 7">
    <name type="scientific">Candidatus Methanofishera endochildressiae</name>
    <dbReference type="NCBI Taxonomy" id="2738884"/>
    <lineage>
        <taxon>Bacteria</taxon>
        <taxon>Pseudomonadati</taxon>
        <taxon>Pseudomonadota</taxon>
        <taxon>Gammaproteobacteria</taxon>
        <taxon>Candidatus Methanofishera</taxon>
    </lineage>
</organism>
<dbReference type="Pfam" id="PF25876">
    <property type="entry name" value="HH_MFP_RND"/>
    <property type="match status" value="1"/>
</dbReference>
<dbReference type="InterPro" id="IPR058625">
    <property type="entry name" value="MdtA-like_BSH"/>
</dbReference>
<dbReference type="Gene3D" id="2.40.30.170">
    <property type="match status" value="1"/>
</dbReference>
<name>A0A7Z0MMN3_9GAMM</name>
<comment type="caution">
    <text evidence="6">The sequence shown here is derived from an EMBL/GenBank/DDBJ whole genome shotgun (WGS) entry which is preliminary data.</text>
</comment>
<dbReference type="Proteomes" id="UP000537890">
    <property type="component" value="Unassembled WGS sequence"/>
</dbReference>
<evidence type="ECO:0000259" key="3">
    <source>
        <dbReference type="Pfam" id="PF25876"/>
    </source>
</evidence>
<gene>
    <name evidence="6" type="ORF">H0A75_00870</name>
</gene>
<dbReference type="SUPFAM" id="SSF111369">
    <property type="entry name" value="HlyD-like secretion proteins"/>
    <property type="match status" value="1"/>
</dbReference>
<dbReference type="NCBIfam" id="TIGR01730">
    <property type="entry name" value="RND_mfp"/>
    <property type="match status" value="1"/>
</dbReference>
<dbReference type="Pfam" id="PF25944">
    <property type="entry name" value="Beta-barrel_RND"/>
    <property type="match status" value="1"/>
</dbReference>
<dbReference type="GO" id="GO:0005886">
    <property type="term" value="C:plasma membrane"/>
    <property type="evidence" value="ECO:0007669"/>
    <property type="project" value="TreeGrafter"/>
</dbReference>
<dbReference type="Gene3D" id="1.10.287.470">
    <property type="entry name" value="Helix hairpin bin"/>
    <property type="match status" value="1"/>
</dbReference>
<comment type="similarity">
    <text evidence="2">Belongs to the membrane fusion protein (MFP) (TC 8.A.1) family.</text>
</comment>
<dbReference type="Gene3D" id="2.40.50.100">
    <property type="match status" value="1"/>
</dbReference>